<name>A0ACB7F9E9_NIBAL</name>
<evidence type="ECO:0000313" key="2">
    <source>
        <dbReference type="Proteomes" id="UP000805704"/>
    </source>
</evidence>
<proteinExistence type="predicted"/>
<organism evidence="1 2">
    <name type="scientific">Nibea albiflora</name>
    <name type="common">Yellow drum</name>
    <name type="synonym">Corvina albiflora</name>
    <dbReference type="NCBI Taxonomy" id="240163"/>
    <lineage>
        <taxon>Eukaryota</taxon>
        <taxon>Metazoa</taxon>
        <taxon>Chordata</taxon>
        <taxon>Craniata</taxon>
        <taxon>Vertebrata</taxon>
        <taxon>Euteleostomi</taxon>
        <taxon>Actinopterygii</taxon>
        <taxon>Neopterygii</taxon>
        <taxon>Teleostei</taxon>
        <taxon>Neoteleostei</taxon>
        <taxon>Acanthomorphata</taxon>
        <taxon>Eupercaria</taxon>
        <taxon>Sciaenidae</taxon>
        <taxon>Nibea</taxon>
    </lineage>
</organism>
<evidence type="ECO:0000313" key="1">
    <source>
        <dbReference type="EMBL" id="KAG8010819.1"/>
    </source>
</evidence>
<reference evidence="1" key="1">
    <citation type="submission" date="2020-04" db="EMBL/GenBank/DDBJ databases">
        <title>A chromosome-scale assembly and high-density genetic map of the yellow drum (Nibea albiflora) genome.</title>
        <authorList>
            <person name="Xu D."/>
            <person name="Zhang W."/>
            <person name="Chen R."/>
            <person name="Tan P."/>
            <person name="Wang L."/>
            <person name="Song H."/>
            <person name="Tian L."/>
            <person name="Zhu Q."/>
            <person name="Wang B."/>
        </authorList>
    </citation>
    <scope>NUCLEOTIDE SEQUENCE</scope>
    <source>
        <strain evidence="1">ZJHYS-2018</strain>
    </source>
</reference>
<protein>
    <submittedName>
        <fullName evidence="1">Progestin and adipoQ receptor family member 3</fullName>
    </submittedName>
</protein>
<gene>
    <name evidence="1" type="primary">PAQR3</name>
    <name evidence="1" type="ORF">GBF38_010080</name>
</gene>
<keyword evidence="2" id="KW-1185">Reference proteome</keyword>
<sequence>MLLKMPQKLLKTAHYIELGSYQHWPVLIPQRIRLYTYEQIPLFLKENPYITDGYRAHLPSKLCLRSIFILSNETVNIWSHLLGFLLFFSLGVNDLSTVLPASGANREDYVIYAIGLFCFQVCMLCSVGYHLFSCHRSEKTCRRWLSLDYAGISVGILGCYVPGIFYAFYCNAFWRQVYLLTVLSLILAVFCAQVHPRYLSNDWRRIRMTIFCCVAGISVIPACHWVWLNGGFTSDVVQLFLPRVMVMYLIAASAFLFYVTKIPERYFPGASFVHVHRSNVENFLSLRKVRLCTTLGFGSAISARKRYQSAIYHPPKHCSRAPVTDKRTFIMEDQRGVPAALWDHDFRRREPGTSQARRGRRRRREPERHSLEERPRRRPRLDAAVQSSDPPSSSSVSFPGPQVSSVPQSSVSGQETARGEGQRHVEPVGLSPTEFSAVVEMFMGWITDSPYNPEM</sequence>
<accession>A0ACB7F9E9</accession>
<keyword evidence="1" id="KW-0675">Receptor</keyword>
<dbReference type="Proteomes" id="UP000805704">
    <property type="component" value="Chromosome 15"/>
</dbReference>
<comment type="caution">
    <text evidence="1">The sequence shown here is derived from an EMBL/GenBank/DDBJ whole genome shotgun (WGS) entry which is preliminary data.</text>
</comment>
<dbReference type="EMBL" id="CM024803">
    <property type="protein sequence ID" value="KAG8010819.1"/>
    <property type="molecule type" value="Genomic_DNA"/>
</dbReference>